<evidence type="ECO:0000313" key="1">
    <source>
        <dbReference type="EMBL" id="GAA0289192.1"/>
    </source>
</evidence>
<accession>A0ABN0VDF7</accession>
<dbReference type="EMBL" id="BAAABV010000015">
    <property type="protein sequence ID" value="GAA0289192.1"/>
    <property type="molecule type" value="Genomic_DNA"/>
</dbReference>
<sequence length="415" mass="44182">MTRDALDTLFSSPAALLAAGPEAGRDLPATGGGAGREAWAQAVAVLGEAEVSRAEFASWLHFGATVLGHEAYARLVAEAEPDMPWRTVWAWWRPVGAYRAKPNLSGDADVAVHQAPDGRLLLRVWSQWTPEHWRDPATGERVPAPAEGEFTERPYDAPVEGFVLFDPDGEDQGLHAPDTWEEPIPLGGGRVLFSEPRGIVVLEHNGAAAEGPWDAEAVSWGEAAPWFAGPAPAEAPLDAARLEEAFDADGMVVLTPGQLPAALAHAPTRELAVTAGLPTWFAAGVATFTLAWAGGKGQGLEPDENGLLHLGTLDLAYGDTGRVLVHPETGAVSLVRNGGAPFPLARDTETFVRVLEAQYRFMGACWNGHPGEDGEGDFLREVAALEPLTVDERTPAADVWGHLFAAITELSPWGF</sequence>
<organism evidence="1 2">
    <name type="scientific">Streptomyces polychromogenes</name>
    <dbReference type="NCBI Taxonomy" id="67342"/>
    <lineage>
        <taxon>Bacteria</taxon>
        <taxon>Bacillati</taxon>
        <taxon>Actinomycetota</taxon>
        <taxon>Actinomycetes</taxon>
        <taxon>Kitasatosporales</taxon>
        <taxon>Streptomycetaceae</taxon>
        <taxon>Streptomyces</taxon>
    </lineage>
</organism>
<keyword evidence="2" id="KW-1185">Reference proteome</keyword>
<dbReference type="Pfam" id="PF14435">
    <property type="entry name" value="SUKH-4"/>
    <property type="match status" value="1"/>
</dbReference>
<protein>
    <recommendedName>
        <fullName evidence="3">SUKH-4 immunity protein of toxin-antitoxin system</fullName>
    </recommendedName>
</protein>
<dbReference type="InterPro" id="IPR025851">
    <property type="entry name" value="SUKH-4"/>
</dbReference>
<reference evidence="1 2" key="1">
    <citation type="journal article" date="2019" name="Int. J. Syst. Evol. Microbiol.">
        <title>The Global Catalogue of Microorganisms (GCM) 10K type strain sequencing project: providing services to taxonomists for standard genome sequencing and annotation.</title>
        <authorList>
            <consortium name="The Broad Institute Genomics Platform"/>
            <consortium name="The Broad Institute Genome Sequencing Center for Infectious Disease"/>
            <person name="Wu L."/>
            <person name="Ma J."/>
        </authorList>
    </citation>
    <scope>NUCLEOTIDE SEQUENCE [LARGE SCALE GENOMIC DNA]</scope>
    <source>
        <strain evidence="1 2">JCM 4505</strain>
    </source>
</reference>
<dbReference type="Proteomes" id="UP001501867">
    <property type="component" value="Unassembled WGS sequence"/>
</dbReference>
<gene>
    <name evidence="1" type="ORF">GCM10010302_29430</name>
</gene>
<evidence type="ECO:0000313" key="2">
    <source>
        <dbReference type="Proteomes" id="UP001501867"/>
    </source>
</evidence>
<name>A0ABN0VDF7_9ACTN</name>
<comment type="caution">
    <text evidence="1">The sequence shown here is derived from an EMBL/GenBank/DDBJ whole genome shotgun (WGS) entry which is preliminary data.</text>
</comment>
<dbReference type="RefSeq" id="WP_344158365.1">
    <property type="nucleotide sequence ID" value="NZ_BAAABV010000015.1"/>
</dbReference>
<proteinExistence type="predicted"/>
<evidence type="ECO:0008006" key="3">
    <source>
        <dbReference type="Google" id="ProtNLM"/>
    </source>
</evidence>